<dbReference type="Proteomes" id="UP000077051">
    <property type="component" value="Unassembled WGS sequence"/>
</dbReference>
<accession>A0A162YWI9</accession>
<protein>
    <submittedName>
        <fullName evidence="2">Uncharacterized protein</fullName>
    </submittedName>
</protein>
<feature type="compositionally biased region" description="Polar residues" evidence="1">
    <location>
        <begin position="122"/>
        <end position="150"/>
    </location>
</feature>
<evidence type="ECO:0000313" key="3">
    <source>
        <dbReference type="Proteomes" id="UP000077051"/>
    </source>
</evidence>
<dbReference type="EMBL" id="AMYB01000006">
    <property type="protein sequence ID" value="OAD01087.1"/>
    <property type="molecule type" value="Genomic_DNA"/>
</dbReference>
<gene>
    <name evidence="2" type="ORF">MUCCIDRAFT_164991</name>
</gene>
<feature type="region of interest" description="Disordered" evidence="1">
    <location>
        <begin position="111"/>
        <end position="157"/>
    </location>
</feature>
<reference evidence="2 3" key="1">
    <citation type="submission" date="2015-06" db="EMBL/GenBank/DDBJ databases">
        <title>Expansion of signal transduction pathways in fungi by whole-genome duplication.</title>
        <authorList>
            <consortium name="DOE Joint Genome Institute"/>
            <person name="Corrochano L.M."/>
            <person name="Kuo A."/>
            <person name="Marcet-Houben M."/>
            <person name="Polaino S."/>
            <person name="Salamov A."/>
            <person name="Villalobos J.M."/>
            <person name="Alvarez M.I."/>
            <person name="Avalos J."/>
            <person name="Benito E.P."/>
            <person name="Benoit I."/>
            <person name="Burger G."/>
            <person name="Camino L.P."/>
            <person name="Canovas D."/>
            <person name="Cerda-Olmedo E."/>
            <person name="Cheng J.-F."/>
            <person name="Dominguez A."/>
            <person name="Elias M."/>
            <person name="Eslava A.P."/>
            <person name="Glaser F."/>
            <person name="Grimwood J."/>
            <person name="Gutierrez G."/>
            <person name="Heitman J."/>
            <person name="Henrissat B."/>
            <person name="Iturriaga E.A."/>
            <person name="Lang B.F."/>
            <person name="Lavin J.L."/>
            <person name="Lee S."/>
            <person name="Li W."/>
            <person name="Lindquist E."/>
            <person name="Lopez-Garcia S."/>
            <person name="Luque E.M."/>
            <person name="Marcos A.T."/>
            <person name="Martin J."/>
            <person name="Mccluskey K."/>
            <person name="Medina H.R."/>
            <person name="Miralles-Duran A."/>
            <person name="Miyazaki A."/>
            <person name="Munoz-Torres E."/>
            <person name="Oguiza J.A."/>
            <person name="Ohm R."/>
            <person name="Olmedo M."/>
            <person name="Orejas M."/>
            <person name="Ortiz-Castellanos L."/>
            <person name="Pisabarro A.G."/>
            <person name="Rodriguez-Romero J."/>
            <person name="Ruiz-Herrera J."/>
            <person name="Ruiz-Vazquez R."/>
            <person name="Sanz C."/>
            <person name="Schackwitz W."/>
            <person name="Schmutz J."/>
            <person name="Shahriari M."/>
            <person name="Shelest E."/>
            <person name="Silva-Franco F."/>
            <person name="Soanes D."/>
            <person name="Syed K."/>
            <person name="Tagua V.G."/>
            <person name="Talbot N.J."/>
            <person name="Thon M."/>
            <person name="De Vries R.P."/>
            <person name="Wiebenga A."/>
            <person name="Yadav J.S."/>
            <person name="Braun E.L."/>
            <person name="Baker S."/>
            <person name="Garre V."/>
            <person name="Horwitz B."/>
            <person name="Torres-Martinez S."/>
            <person name="Idnurm A."/>
            <person name="Herrera-Estrella A."/>
            <person name="Gabaldon T."/>
            <person name="Grigoriev I.V."/>
        </authorList>
    </citation>
    <scope>NUCLEOTIDE SEQUENCE [LARGE SCALE GENOMIC DNA]</scope>
    <source>
        <strain evidence="2 3">CBS 277.49</strain>
    </source>
</reference>
<organism evidence="2 3">
    <name type="scientific">Mucor lusitanicus CBS 277.49</name>
    <dbReference type="NCBI Taxonomy" id="747725"/>
    <lineage>
        <taxon>Eukaryota</taxon>
        <taxon>Fungi</taxon>
        <taxon>Fungi incertae sedis</taxon>
        <taxon>Mucoromycota</taxon>
        <taxon>Mucoromycotina</taxon>
        <taxon>Mucoromycetes</taxon>
        <taxon>Mucorales</taxon>
        <taxon>Mucorineae</taxon>
        <taxon>Mucoraceae</taxon>
        <taxon>Mucor</taxon>
    </lineage>
</organism>
<name>A0A162YWI9_MUCCL</name>
<dbReference type="STRING" id="747725.A0A162YWI9"/>
<sequence>MPGQRRRTQNINDLIDSNASGYVPLPQLPSQYKNAMNGDYAYAQAVEEAAQQTADKAKKVRPKNTTKSYERRKKEFLEWCHKHCPPGALNEIPDDRKLHFFLVTQVVNREYKKKGTKRKQPQDSQVENSDATPSSSAEVDQSLPTDSDLLQTGEIPGEVLADSQLRDELLERAAMTSDTGSIVAESNATG</sequence>
<evidence type="ECO:0000256" key="1">
    <source>
        <dbReference type="SAM" id="MobiDB-lite"/>
    </source>
</evidence>
<keyword evidence="3" id="KW-1185">Reference proteome</keyword>
<dbReference type="OrthoDB" id="4325529at2759"/>
<evidence type="ECO:0000313" key="2">
    <source>
        <dbReference type="EMBL" id="OAD01087.1"/>
    </source>
</evidence>
<dbReference type="AlphaFoldDB" id="A0A162YWI9"/>
<proteinExistence type="predicted"/>
<dbReference type="VEuPathDB" id="FungiDB:MUCCIDRAFT_164991"/>
<comment type="caution">
    <text evidence="2">The sequence shown here is derived from an EMBL/GenBank/DDBJ whole genome shotgun (WGS) entry which is preliminary data.</text>
</comment>